<dbReference type="Proteomes" id="UP000181976">
    <property type="component" value="Unassembled WGS sequence"/>
</dbReference>
<name>A0A1I1WWT4_9BACT</name>
<evidence type="ECO:0000313" key="2">
    <source>
        <dbReference type="Proteomes" id="UP000181976"/>
    </source>
</evidence>
<proteinExistence type="predicted"/>
<gene>
    <name evidence="1" type="ORF">SAMN05444380_10560</name>
</gene>
<evidence type="ECO:0000313" key="1">
    <source>
        <dbReference type="EMBL" id="SFD99597.1"/>
    </source>
</evidence>
<dbReference type="STRING" id="385682.SAMN05444380_10560"/>
<dbReference type="InParanoid" id="A0A1I1WWT4"/>
<accession>A0A1I1WWT4</accession>
<dbReference type="EMBL" id="FONA01000005">
    <property type="protein sequence ID" value="SFD99597.1"/>
    <property type="molecule type" value="Genomic_DNA"/>
</dbReference>
<dbReference type="AlphaFoldDB" id="A0A1I1WWT4"/>
<keyword evidence="2" id="KW-1185">Reference proteome</keyword>
<protein>
    <submittedName>
        <fullName evidence="1">Uncharacterized protein</fullName>
    </submittedName>
</protein>
<reference evidence="1 2" key="1">
    <citation type="submission" date="2016-10" db="EMBL/GenBank/DDBJ databases">
        <authorList>
            <person name="de Groot N.N."/>
        </authorList>
    </citation>
    <scope>NUCLEOTIDE SEQUENCE [LARGE SCALE GENOMIC DNA]</scope>
    <source>
        <strain evidence="1 2">DSM 19012</strain>
    </source>
</reference>
<organism evidence="1 2">
    <name type="scientific">Thermophagus xiamenensis</name>
    <dbReference type="NCBI Taxonomy" id="385682"/>
    <lineage>
        <taxon>Bacteria</taxon>
        <taxon>Pseudomonadati</taxon>
        <taxon>Bacteroidota</taxon>
        <taxon>Bacteroidia</taxon>
        <taxon>Marinilabiliales</taxon>
        <taxon>Marinilabiliaceae</taxon>
        <taxon>Thermophagus</taxon>
    </lineage>
</organism>
<sequence>MKRAWRLLPQSTCINLAKPCEFHPTNNLNNIYTDENFIIYISVGFYIFFFMV</sequence>